<dbReference type="EMBL" id="SZOH01003494">
    <property type="protein sequence ID" value="TKI90244.1"/>
    <property type="molecule type" value="Genomic_DNA"/>
</dbReference>
<evidence type="ECO:0000259" key="1">
    <source>
        <dbReference type="Pfam" id="PF01345"/>
    </source>
</evidence>
<dbReference type="InterPro" id="IPR001434">
    <property type="entry name" value="OmcB-like_DUF11"/>
</dbReference>
<feature type="non-terminal residue" evidence="2">
    <location>
        <position position="1"/>
    </location>
</feature>
<protein>
    <submittedName>
        <fullName evidence="2">DUF11 domain-containing protein</fullName>
    </submittedName>
</protein>
<dbReference type="SUPFAM" id="SSF49401">
    <property type="entry name" value="Bacterial adhesins"/>
    <property type="match status" value="1"/>
</dbReference>
<comment type="caution">
    <text evidence="2">The sequence shown here is derived from an EMBL/GenBank/DDBJ whole genome shotgun (WGS) entry which is preliminary data.</text>
</comment>
<reference evidence="2 3" key="1">
    <citation type="journal article" date="2019" name="Environ. Microbiol.">
        <title>An active ?-lactamase is a part of an orchestrated cell wall stress resistance network of Bacillus subtilis and related rhizosphere species.</title>
        <authorList>
            <person name="Bucher T."/>
            <person name="Keren-Paz A."/>
            <person name="Hausser J."/>
            <person name="Olender T."/>
            <person name="Cytryn E."/>
            <person name="Kolodkin-Gal I."/>
        </authorList>
    </citation>
    <scope>NUCLEOTIDE SEQUENCE [LARGE SCALE GENOMIC DNA]</scope>
    <source>
        <strain evidence="2 3">I32</strain>
    </source>
</reference>
<gene>
    <name evidence="2" type="ORF">FC695_34670</name>
</gene>
<name>A0A9X9A1R1_BACCE</name>
<feature type="domain" description="DUF11" evidence="1">
    <location>
        <begin position="41"/>
        <end position="145"/>
    </location>
</feature>
<sequence>LVNPIPNRASVTFTFTPVPGQQPVSGQATSNTVVTTINIADIATRKTVDKAFATVNDVLTYTVTIQNTGNVLATNVIFQDPIPIGTTFIANSVTVDGVSQPGGNPATGFTVANISPGGSRTVTFQVRVTSTPSGGTIANRGNVSANFVVIPNQPPITINRQTNTVVTQVNTGGLNVIKEVNTTQAA</sequence>
<evidence type="ECO:0000313" key="3">
    <source>
        <dbReference type="Proteomes" id="UP000308444"/>
    </source>
</evidence>
<organism evidence="2 3">
    <name type="scientific">Bacillus cereus</name>
    <dbReference type="NCBI Taxonomy" id="1396"/>
    <lineage>
        <taxon>Bacteria</taxon>
        <taxon>Bacillati</taxon>
        <taxon>Bacillota</taxon>
        <taxon>Bacilli</taxon>
        <taxon>Bacillales</taxon>
        <taxon>Bacillaceae</taxon>
        <taxon>Bacillus</taxon>
        <taxon>Bacillus cereus group</taxon>
    </lineage>
</organism>
<dbReference type="PANTHER" id="PTHR34819:SF3">
    <property type="entry name" value="CELL SURFACE PROTEIN"/>
    <property type="match status" value="1"/>
</dbReference>
<dbReference type="PANTHER" id="PTHR34819">
    <property type="entry name" value="LARGE CYSTEINE-RICH PERIPLASMIC PROTEIN OMCB"/>
    <property type="match status" value="1"/>
</dbReference>
<evidence type="ECO:0000313" key="2">
    <source>
        <dbReference type="EMBL" id="TKI90244.1"/>
    </source>
</evidence>
<proteinExistence type="predicted"/>
<feature type="non-terminal residue" evidence="2">
    <location>
        <position position="186"/>
    </location>
</feature>
<accession>A0A9X9A1R1</accession>
<dbReference type="InterPro" id="IPR051172">
    <property type="entry name" value="Chlamydia_OmcB"/>
</dbReference>
<dbReference type="InterPro" id="IPR047589">
    <property type="entry name" value="DUF11_rpt"/>
</dbReference>
<dbReference type="AlphaFoldDB" id="A0A9X9A1R1"/>
<dbReference type="Pfam" id="PF01345">
    <property type="entry name" value="DUF11"/>
    <property type="match status" value="1"/>
</dbReference>
<dbReference type="Gene3D" id="2.60.40.740">
    <property type="match status" value="1"/>
</dbReference>
<dbReference type="Proteomes" id="UP000308444">
    <property type="component" value="Unassembled WGS sequence"/>
</dbReference>
<dbReference type="NCBIfam" id="TIGR01451">
    <property type="entry name" value="B_ant_repeat"/>
    <property type="match status" value="1"/>
</dbReference>
<dbReference type="InterPro" id="IPR008966">
    <property type="entry name" value="Adhesion_dom_sf"/>
</dbReference>